<evidence type="ECO:0000313" key="12">
    <source>
        <dbReference type="Proteomes" id="UP000440367"/>
    </source>
</evidence>
<dbReference type="EMBL" id="QXGD01000096">
    <property type="protein sequence ID" value="KAE9253279.1"/>
    <property type="molecule type" value="Genomic_DNA"/>
</dbReference>
<evidence type="ECO:0000313" key="11">
    <source>
        <dbReference type="Proteomes" id="UP000437068"/>
    </source>
</evidence>
<name>A0A6A4AEI4_9STRA</name>
<accession>A0A6A4AEI4</accession>
<reference evidence="9 10" key="1">
    <citation type="submission" date="2018-08" db="EMBL/GenBank/DDBJ databases">
        <title>Genomic investigation of the strawberry pathogen Phytophthora fragariae indicates pathogenicity is determined by transcriptional variation in three key races.</title>
        <authorList>
            <person name="Adams T.M."/>
            <person name="Armitage A.D."/>
            <person name="Sobczyk M.K."/>
            <person name="Bates H.J."/>
            <person name="Dunwell J.M."/>
            <person name="Nellist C.F."/>
            <person name="Harrison R.J."/>
        </authorList>
    </citation>
    <scope>NUCLEOTIDE SEQUENCE [LARGE SCALE GENOMIC DNA]</scope>
    <source>
        <strain evidence="8 11">A4</strain>
        <strain evidence="7 12">BC-1</strain>
        <strain evidence="6 10">NOV-27</strain>
        <strain evidence="5 13">NOV-5</strain>
        <strain evidence="4 9">NOV-9</strain>
    </source>
</reference>
<feature type="region of interest" description="Disordered" evidence="3">
    <location>
        <begin position="1"/>
        <end position="41"/>
    </location>
</feature>
<dbReference type="InterPro" id="IPR011990">
    <property type="entry name" value="TPR-like_helical_dom_sf"/>
</dbReference>
<proteinExistence type="predicted"/>
<evidence type="ECO:0000313" key="7">
    <source>
        <dbReference type="EMBL" id="KAE9253279.1"/>
    </source>
</evidence>
<dbReference type="EMBL" id="QXGA01001949">
    <property type="protein sequence ID" value="KAE9106772.1"/>
    <property type="molecule type" value="Genomic_DNA"/>
</dbReference>
<dbReference type="Proteomes" id="UP000437068">
    <property type="component" value="Unassembled WGS sequence"/>
</dbReference>
<evidence type="ECO:0000313" key="10">
    <source>
        <dbReference type="Proteomes" id="UP000433483"/>
    </source>
</evidence>
<sequence length="143" mass="16331">MMKRMEDLEAREAAGERAKDQEEEEEESTEAQAAAPTAKGNDAFSRRCFQASNKYYLQVIELDPISHILNGNRAAAYHRLKKYKLALEDSDVAMIKVPTPVCVLAAYSSPFFEPQHPRFQATNYTELFNSDLFHHCYQPQLLS</sequence>
<feature type="compositionally biased region" description="Basic and acidic residues" evidence="3">
    <location>
        <begin position="1"/>
        <end position="20"/>
    </location>
</feature>
<organism evidence="7 12">
    <name type="scientific">Phytophthora fragariae</name>
    <dbReference type="NCBI Taxonomy" id="53985"/>
    <lineage>
        <taxon>Eukaryota</taxon>
        <taxon>Sar</taxon>
        <taxon>Stramenopiles</taxon>
        <taxon>Oomycota</taxon>
        <taxon>Peronosporomycetes</taxon>
        <taxon>Peronosporales</taxon>
        <taxon>Peronosporaceae</taxon>
        <taxon>Phytophthora</taxon>
    </lineage>
</organism>
<evidence type="ECO:0000313" key="13">
    <source>
        <dbReference type="Proteomes" id="UP000440732"/>
    </source>
</evidence>
<evidence type="ECO:0000256" key="2">
    <source>
        <dbReference type="ARBA" id="ARBA00022803"/>
    </source>
</evidence>
<evidence type="ECO:0000256" key="3">
    <source>
        <dbReference type="SAM" id="MobiDB-lite"/>
    </source>
</evidence>
<dbReference type="Proteomes" id="UP000440732">
    <property type="component" value="Unassembled WGS sequence"/>
</dbReference>
<evidence type="ECO:0000313" key="5">
    <source>
        <dbReference type="EMBL" id="KAE9106772.1"/>
    </source>
</evidence>
<evidence type="ECO:0000313" key="8">
    <source>
        <dbReference type="EMBL" id="KAE9326047.1"/>
    </source>
</evidence>
<protein>
    <submittedName>
        <fullName evidence="7">Uncharacterized protein</fullName>
    </submittedName>
</protein>
<evidence type="ECO:0000256" key="1">
    <source>
        <dbReference type="ARBA" id="ARBA00022737"/>
    </source>
</evidence>
<keyword evidence="10" id="KW-1185">Reference proteome</keyword>
<evidence type="ECO:0000313" key="6">
    <source>
        <dbReference type="EMBL" id="KAE9231839.1"/>
    </source>
</evidence>
<keyword evidence="2" id="KW-0802">TPR repeat</keyword>
<dbReference type="EMBL" id="QXGF01000087">
    <property type="protein sequence ID" value="KAE8947215.1"/>
    <property type="molecule type" value="Genomic_DNA"/>
</dbReference>
<dbReference type="AlphaFoldDB" id="A0A6A4AEI4"/>
<dbReference type="OrthoDB" id="10408637at2759"/>
<dbReference type="SUPFAM" id="SSF48452">
    <property type="entry name" value="TPR-like"/>
    <property type="match status" value="1"/>
</dbReference>
<dbReference type="GO" id="GO:0051879">
    <property type="term" value="F:Hsp90 protein binding"/>
    <property type="evidence" value="ECO:0007669"/>
    <property type="project" value="TreeGrafter"/>
</dbReference>
<dbReference type="PANTHER" id="PTHR22904:SF523">
    <property type="entry name" value="STRESS-INDUCED-PHOSPHOPROTEIN 1"/>
    <property type="match status" value="1"/>
</dbReference>
<dbReference type="EMBL" id="QXGE01000075">
    <property type="protein sequence ID" value="KAE9326047.1"/>
    <property type="molecule type" value="Genomic_DNA"/>
</dbReference>
<dbReference type="EMBL" id="QXGB01000083">
    <property type="protein sequence ID" value="KAE9231839.1"/>
    <property type="molecule type" value="Genomic_DNA"/>
</dbReference>
<dbReference type="Proteomes" id="UP000433483">
    <property type="component" value="Unassembled WGS sequence"/>
</dbReference>
<evidence type="ECO:0000313" key="4">
    <source>
        <dbReference type="EMBL" id="KAE8947215.1"/>
    </source>
</evidence>
<dbReference type="PANTHER" id="PTHR22904">
    <property type="entry name" value="TPR REPEAT CONTAINING PROTEIN"/>
    <property type="match status" value="1"/>
</dbReference>
<dbReference type="Gene3D" id="1.25.40.10">
    <property type="entry name" value="Tetratricopeptide repeat domain"/>
    <property type="match status" value="1"/>
</dbReference>
<comment type="caution">
    <text evidence="7">The sequence shown here is derived from an EMBL/GenBank/DDBJ whole genome shotgun (WGS) entry which is preliminary data.</text>
</comment>
<gene>
    <name evidence="8" type="ORF">PF001_g2639</name>
    <name evidence="7" type="ORF">PF002_g3423</name>
    <name evidence="6" type="ORF">PF005_g2951</name>
    <name evidence="5" type="ORF">PF006_g21288</name>
    <name evidence="4" type="ORF">PF009_g3151</name>
</gene>
<evidence type="ECO:0000313" key="9">
    <source>
        <dbReference type="Proteomes" id="UP000429523"/>
    </source>
</evidence>
<dbReference type="Proteomes" id="UP000429523">
    <property type="component" value="Unassembled WGS sequence"/>
</dbReference>
<dbReference type="Proteomes" id="UP000440367">
    <property type="component" value="Unassembled WGS sequence"/>
</dbReference>
<keyword evidence="1" id="KW-0677">Repeat</keyword>